<dbReference type="PROSITE" id="PS51257">
    <property type="entry name" value="PROKAR_LIPOPROTEIN"/>
    <property type="match status" value="1"/>
</dbReference>
<protein>
    <submittedName>
        <fullName evidence="6">Redoxin family protein</fullName>
    </submittedName>
</protein>
<dbReference type="InterPro" id="IPR006311">
    <property type="entry name" value="TAT_signal"/>
</dbReference>
<dbReference type="SUPFAM" id="SSF52833">
    <property type="entry name" value="Thioredoxin-like"/>
    <property type="match status" value="1"/>
</dbReference>
<accession>A0A9E7R4U6</accession>
<keyword evidence="3" id="KW-1015">Disulfide bond</keyword>
<dbReference type="PANTHER" id="PTHR42852">
    <property type="entry name" value="THIOL:DISULFIDE INTERCHANGE PROTEIN DSBE"/>
    <property type="match status" value="1"/>
</dbReference>
<evidence type="ECO:0000256" key="2">
    <source>
        <dbReference type="ARBA" id="ARBA00022748"/>
    </source>
</evidence>
<proteinExistence type="predicted"/>
<keyword evidence="4" id="KW-0676">Redox-active center</keyword>
<evidence type="ECO:0000313" key="7">
    <source>
        <dbReference type="Proteomes" id="UP001057580"/>
    </source>
</evidence>
<name>A0A9E7R4U6_9EURY</name>
<dbReference type="PANTHER" id="PTHR42852:SF6">
    <property type="entry name" value="THIOL:DISULFIDE INTERCHANGE PROTEIN DSBE"/>
    <property type="match status" value="1"/>
</dbReference>
<reference evidence="6" key="1">
    <citation type="submission" date="2022-09" db="EMBL/GenBank/DDBJ databases">
        <title>Diverse halophilic archaea isolated from saline environments.</title>
        <authorList>
            <person name="Cui H.-L."/>
        </authorList>
    </citation>
    <scope>NUCLEOTIDE SEQUENCE</scope>
    <source>
        <strain evidence="6">ZS-35-S2</strain>
    </source>
</reference>
<evidence type="ECO:0000313" key="6">
    <source>
        <dbReference type="EMBL" id="UWM55896.1"/>
    </source>
</evidence>
<dbReference type="GeneID" id="74942021"/>
<dbReference type="AlphaFoldDB" id="A0A9E7R4U6"/>
<dbReference type="InterPro" id="IPR036249">
    <property type="entry name" value="Thioredoxin-like_sf"/>
</dbReference>
<dbReference type="PROSITE" id="PS51318">
    <property type="entry name" value="TAT"/>
    <property type="match status" value="1"/>
</dbReference>
<comment type="subcellular location">
    <subcellularLocation>
        <location evidence="1">Cell envelope</location>
    </subcellularLocation>
</comment>
<organism evidence="6 7">
    <name type="scientific">Salinirubellus salinus</name>
    <dbReference type="NCBI Taxonomy" id="1364945"/>
    <lineage>
        <taxon>Archaea</taxon>
        <taxon>Methanobacteriati</taxon>
        <taxon>Methanobacteriota</taxon>
        <taxon>Stenosarchaea group</taxon>
        <taxon>Halobacteria</taxon>
        <taxon>Halobacteriales</taxon>
        <taxon>Natronomonadaceae</taxon>
        <taxon>Salinirubellus</taxon>
    </lineage>
</organism>
<dbReference type="PROSITE" id="PS00194">
    <property type="entry name" value="THIOREDOXIN_1"/>
    <property type="match status" value="1"/>
</dbReference>
<evidence type="ECO:0000256" key="4">
    <source>
        <dbReference type="ARBA" id="ARBA00023284"/>
    </source>
</evidence>
<evidence type="ECO:0000256" key="1">
    <source>
        <dbReference type="ARBA" id="ARBA00004196"/>
    </source>
</evidence>
<dbReference type="Pfam" id="PF08534">
    <property type="entry name" value="Redoxin"/>
    <property type="match status" value="1"/>
</dbReference>
<dbReference type="KEGG" id="ssai:N0B31_06325"/>
<dbReference type="Gene3D" id="3.40.30.10">
    <property type="entry name" value="Glutaredoxin"/>
    <property type="match status" value="1"/>
</dbReference>
<dbReference type="RefSeq" id="WP_260595007.1">
    <property type="nucleotide sequence ID" value="NZ_CP104003.1"/>
</dbReference>
<dbReference type="InterPro" id="IPR013740">
    <property type="entry name" value="Redoxin"/>
</dbReference>
<dbReference type="Proteomes" id="UP001057580">
    <property type="component" value="Chromosome"/>
</dbReference>
<dbReference type="PROSITE" id="PS51352">
    <property type="entry name" value="THIOREDOXIN_2"/>
    <property type="match status" value="1"/>
</dbReference>
<dbReference type="GO" id="GO:0016491">
    <property type="term" value="F:oxidoreductase activity"/>
    <property type="evidence" value="ECO:0007669"/>
    <property type="project" value="InterPro"/>
</dbReference>
<evidence type="ECO:0000256" key="3">
    <source>
        <dbReference type="ARBA" id="ARBA00023157"/>
    </source>
</evidence>
<dbReference type="EMBL" id="CP104003">
    <property type="protein sequence ID" value="UWM55896.1"/>
    <property type="molecule type" value="Genomic_DNA"/>
</dbReference>
<dbReference type="CDD" id="cd02966">
    <property type="entry name" value="TlpA_like_family"/>
    <property type="match status" value="1"/>
</dbReference>
<sequence length="166" mass="17854">MHTRRSFVRAGVVAGLATLAGCLGGSSDAAPEGETLQSLDVAGSPGGPVAVLPDEVTLLDYWATWCAPCKPQMAELRAVRERFPDLHMLSITNEADEAAIRSFWVEYDGTWPVATDTELRTNDRFGVTAMPTLLVFDASGAEVWRHVGLARAERIVERLREAGAGG</sequence>
<keyword evidence="7" id="KW-1185">Reference proteome</keyword>
<dbReference type="InterPro" id="IPR013766">
    <property type="entry name" value="Thioredoxin_domain"/>
</dbReference>
<gene>
    <name evidence="6" type="ORF">N0B31_06325</name>
</gene>
<feature type="domain" description="Thioredoxin" evidence="5">
    <location>
        <begin position="30"/>
        <end position="164"/>
    </location>
</feature>
<dbReference type="InterPro" id="IPR050553">
    <property type="entry name" value="Thioredoxin_ResA/DsbE_sf"/>
</dbReference>
<keyword evidence="2" id="KW-0201">Cytochrome c-type biogenesis</keyword>
<dbReference type="GO" id="GO:0017004">
    <property type="term" value="P:cytochrome complex assembly"/>
    <property type="evidence" value="ECO:0007669"/>
    <property type="project" value="UniProtKB-KW"/>
</dbReference>
<evidence type="ECO:0000259" key="5">
    <source>
        <dbReference type="PROSITE" id="PS51352"/>
    </source>
</evidence>
<dbReference type="InterPro" id="IPR017937">
    <property type="entry name" value="Thioredoxin_CS"/>
</dbReference>